<dbReference type="Gene3D" id="2.120.10.30">
    <property type="entry name" value="TolB, C-terminal domain"/>
    <property type="match status" value="1"/>
</dbReference>
<dbReference type="SUPFAM" id="SSF63829">
    <property type="entry name" value="Calcium-dependent phosphotriesterase"/>
    <property type="match status" value="1"/>
</dbReference>
<evidence type="ECO:0000259" key="4">
    <source>
        <dbReference type="Pfam" id="PF08450"/>
    </source>
</evidence>
<feature type="binding site" evidence="3">
    <location>
        <position position="213"/>
    </location>
    <ligand>
        <name>a divalent metal cation</name>
        <dbReference type="ChEBI" id="CHEBI:60240"/>
    </ligand>
</feature>
<dbReference type="RefSeq" id="WP_119837779.1">
    <property type="nucleotide sequence ID" value="NZ_CP060436.1"/>
</dbReference>
<dbReference type="EMBL" id="CP060436">
    <property type="protein sequence ID" value="QPM90853.1"/>
    <property type="molecule type" value="Genomic_DNA"/>
</dbReference>
<dbReference type="InterPro" id="IPR011042">
    <property type="entry name" value="6-blade_b-propeller_TolB-like"/>
</dbReference>
<accession>A0A418SL57</accession>
<comment type="cofactor">
    <cofactor evidence="3">
        <name>Zn(2+)</name>
        <dbReference type="ChEBI" id="CHEBI:29105"/>
    </cofactor>
    <text evidence="3">Binds 1 divalent metal cation per subunit.</text>
</comment>
<dbReference type="GO" id="GO:0019853">
    <property type="term" value="P:L-ascorbic acid biosynthetic process"/>
    <property type="evidence" value="ECO:0007669"/>
    <property type="project" value="TreeGrafter"/>
</dbReference>
<protein>
    <submittedName>
        <fullName evidence="5">6-deoxy-6-sulfogluconolactonase</fullName>
        <ecNumber evidence="5">3.1.1.99</ecNumber>
    </submittedName>
</protein>
<feature type="binding site" evidence="3">
    <location>
        <position position="163"/>
    </location>
    <ligand>
        <name>a divalent metal cation</name>
        <dbReference type="ChEBI" id="CHEBI:60240"/>
    </ligand>
</feature>
<proteinExistence type="inferred from homology"/>
<keyword evidence="3" id="KW-0479">Metal-binding</keyword>
<feature type="active site" description="Proton donor/acceptor" evidence="2">
    <location>
        <position position="213"/>
    </location>
</feature>
<dbReference type="EC" id="3.1.1.99" evidence="5"/>
<dbReference type="InterPro" id="IPR005511">
    <property type="entry name" value="SMP-30"/>
</dbReference>
<dbReference type="InterPro" id="IPR013658">
    <property type="entry name" value="SGL"/>
</dbReference>
<comment type="similarity">
    <text evidence="1">Belongs to the SMP-30/CGR1 family.</text>
</comment>
<feature type="binding site" evidence="3">
    <location>
        <position position="35"/>
    </location>
    <ligand>
        <name>a divalent metal cation</name>
        <dbReference type="ChEBI" id="CHEBI:60240"/>
    </ligand>
</feature>
<feature type="binding site" evidence="3">
    <location>
        <position position="118"/>
    </location>
    <ligand>
        <name>substrate</name>
    </ligand>
</feature>
<dbReference type="GO" id="GO:0005509">
    <property type="term" value="F:calcium ion binding"/>
    <property type="evidence" value="ECO:0007669"/>
    <property type="project" value="TreeGrafter"/>
</dbReference>
<gene>
    <name evidence="5" type="ORF">PSAL_020950</name>
</gene>
<dbReference type="PANTHER" id="PTHR10907">
    <property type="entry name" value="REGUCALCIN"/>
    <property type="match status" value="1"/>
</dbReference>
<dbReference type="KEGG" id="palw:PSAL_020950"/>
<sequence length="302" mass="33117">MTGGPVPAAPHDPSSCANKPIDSQPFDTRPCHLGEGALWHPERQQLFWFDILENRMRSQKDGQALEWQFDEYHSAAGWVDHDRLLIASERGLWLFDVDRGHRDLIVPLEADMPETRSNDGRADPQGGFWIGTMGKAAEPDAGAIYRLYRGKLEPVFQDITIPNAISFSPDGRTAYFADTARQVVRRQTLDEDGWPLGPATVFLDLAAEGLFPDGAVVDGEGYLWNAQWGAARVARYAPDGRLDRVVSVGGRHASCPAFGGPDLSRLFVTTAQEGIANPDAAQGLVYQAGTGIRGQAEHRVIL</sequence>
<evidence type="ECO:0000256" key="3">
    <source>
        <dbReference type="PIRSR" id="PIRSR605511-2"/>
    </source>
</evidence>
<dbReference type="Proteomes" id="UP000283786">
    <property type="component" value="Chromosome"/>
</dbReference>
<dbReference type="OrthoDB" id="2633250at2"/>
<dbReference type="Pfam" id="PF08450">
    <property type="entry name" value="SGL"/>
    <property type="match status" value="1"/>
</dbReference>
<evidence type="ECO:0000256" key="2">
    <source>
        <dbReference type="PIRSR" id="PIRSR605511-1"/>
    </source>
</evidence>
<reference evidence="5 6" key="1">
    <citation type="submission" date="2020-08" db="EMBL/GenBank/DDBJ databases">
        <title>Genome sequence of Rhodobacteraceae bacterium Lw-13e.</title>
        <authorList>
            <person name="Poehlein A."/>
            <person name="Wolter L."/>
            <person name="Daniel R."/>
            <person name="Brinkhoff T."/>
        </authorList>
    </citation>
    <scope>NUCLEOTIDE SEQUENCE [LARGE SCALE GENOMIC DNA]</scope>
    <source>
        <strain evidence="5 6">Lw-13e</strain>
    </source>
</reference>
<keyword evidence="5" id="KW-0378">Hydrolase</keyword>
<feature type="binding site" evidence="3">
    <location>
        <position position="116"/>
    </location>
    <ligand>
        <name>substrate</name>
    </ligand>
</feature>
<dbReference type="PANTHER" id="PTHR10907:SF47">
    <property type="entry name" value="REGUCALCIN"/>
    <property type="match status" value="1"/>
</dbReference>
<dbReference type="AlphaFoldDB" id="A0A418SL57"/>
<name>A0A418SL57_9RHOB</name>
<dbReference type="PRINTS" id="PR01790">
    <property type="entry name" value="SMP30FAMILY"/>
</dbReference>
<organism evidence="5 6">
    <name type="scientific">Pseudooceanicola algae</name>
    <dbReference type="NCBI Taxonomy" id="1537215"/>
    <lineage>
        <taxon>Bacteria</taxon>
        <taxon>Pseudomonadati</taxon>
        <taxon>Pseudomonadota</taxon>
        <taxon>Alphaproteobacteria</taxon>
        <taxon>Rhodobacterales</taxon>
        <taxon>Paracoccaceae</taxon>
        <taxon>Pseudooceanicola</taxon>
    </lineage>
</organism>
<evidence type="ECO:0000313" key="5">
    <source>
        <dbReference type="EMBL" id="QPM90853.1"/>
    </source>
</evidence>
<keyword evidence="3" id="KW-0862">Zinc</keyword>
<feature type="domain" description="SMP-30/Gluconolactonase/LRE-like region" evidence="4">
    <location>
        <begin position="33"/>
        <end position="272"/>
    </location>
</feature>
<keyword evidence="6" id="KW-1185">Reference proteome</keyword>
<evidence type="ECO:0000313" key="6">
    <source>
        <dbReference type="Proteomes" id="UP000283786"/>
    </source>
</evidence>
<dbReference type="GO" id="GO:0004341">
    <property type="term" value="F:gluconolactonase activity"/>
    <property type="evidence" value="ECO:0007669"/>
    <property type="project" value="TreeGrafter"/>
</dbReference>
<evidence type="ECO:0000256" key="1">
    <source>
        <dbReference type="ARBA" id="ARBA00008853"/>
    </source>
</evidence>